<dbReference type="Proteomes" id="UP001150907">
    <property type="component" value="Unassembled WGS sequence"/>
</dbReference>
<dbReference type="AlphaFoldDB" id="A0A9W8BIW0"/>
<keyword evidence="2" id="KW-1185">Reference proteome</keyword>
<accession>A0A9W8BIW0</accession>
<dbReference type="OrthoDB" id="5524987at2759"/>
<evidence type="ECO:0000313" key="2">
    <source>
        <dbReference type="Proteomes" id="UP001150907"/>
    </source>
</evidence>
<reference evidence="1" key="1">
    <citation type="submission" date="2022-07" db="EMBL/GenBank/DDBJ databases">
        <title>Phylogenomic reconstructions and comparative analyses of Kickxellomycotina fungi.</title>
        <authorList>
            <person name="Reynolds N.K."/>
            <person name="Stajich J.E."/>
            <person name="Barry K."/>
            <person name="Grigoriev I.V."/>
            <person name="Crous P."/>
            <person name="Smith M.E."/>
        </authorList>
    </citation>
    <scope>NUCLEOTIDE SEQUENCE</scope>
    <source>
        <strain evidence="1">IMI 214461</strain>
    </source>
</reference>
<comment type="caution">
    <text evidence="1">The sequence shown here is derived from an EMBL/GenBank/DDBJ whole genome shotgun (WGS) entry which is preliminary data.</text>
</comment>
<evidence type="ECO:0000313" key="1">
    <source>
        <dbReference type="EMBL" id="KAJ2002623.1"/>
    </source>
</evidence>
<protein>
    <submittedName>
        <fullName evidence="1">Uncharacterized protein</fullName>
    </submittedName>
</protein>
<name>A0A9W8BIW0_9FUNG</name>
<dbReference type="EMBL" id="JANBQF010000285">
    <property type="protein sequence ID" value="KAJ2002623.1"/>
    <property type="molecule type" value="Genomic_DNA"/>
</dbReference>
<organism evidence="1 2">
    <name type="scientific">Coemansia thaxteri</name>
    <dbReference type="NCBI Taxonomy" id="2663907"/>
    <lineage>
        <taxon>Eukaryota</taxon>
        <taxon>Fungi</taxon>
        <taxon>Fungi incertae sedis</taxon>
        <taxon>Zoopagomycota</taxon>
        <taxon>Kickxellomycotina</taxon>
        <taxon>Kickxellomycetes</taxon>
        <taxon>Kickxellales</taxon>
        <taxon>Kickxellaceae</taxon>
        <taxon>Coemansia</taxon>
    </lineage>
</organism>
<gene>
    <name evidence="1" type="ORF">H4R26_003515</name>
</gene>
<proteinExistence type="predicted"/>
<sequence length="596" mass="64664">MGSLTTPTLLPGNANTGKRFAYNWRLGSKMRSPEALRDVLPASSDSEARRILRRAFPASPSDDAMLEINEMLYGTFGVLYQPRLSWKLQLALTWSNFARRFAVVEPMLITTHEMNLQLAKSWLRGLVQMFCLPLPDTADREAREYRQKSASSALQEFMCFVWTNFSTVPLGLAHTDISALASFAAQEASTSCFAEFLRLVGSGCLGLVRGPELPAVSSNSGARVKTDQQAGTTLGSDEVYKHRAGAMVLAYITSIQRISRTCHSRPDDIQHSKEMLTTALNYLQSDLSMPTSASLYCAAFAAADRVLDDAVAASQRLADSLEARFLAHDPFVVHILNPTHGTANQGVSVGWKLRGNSSSEPAKNLPIVNCISPYIAMLARKSASNCATKFTPDALVTGLVERWTGLGILSPTSAVQCLILAVQSLPALNDATIAARLAESWAARACRYADNLADTAQSLDHMLLLSLKLCGSADCLHPHGAQILAVWQDAASRLPELKHHSSPDFNALAVESLAALALKPTAHSPASKENVRMALCVMSQMRYSGQSDISTLALGRLSRAAEHAGMDISEATEKWPRAPKQHTKNKAMSAFAKTLF</sequence>